<dbReference type="EMBL" id="BTSY01000269">
    <property type="protein sequence ID" value="GMT37796.1"/>
    <property type="molecule type" value="Genomic_DNA"/>
</dbReference>
<evidence type="ECO:0000313" key="2">
    <source>
        <dbReference type="EMBL" id="GMT37796.1"/>
    </source>
</evidence>
<dbReference type="AlphaFoldDB" id="A0AAV5WRX7"/>
<organism evidence="1 3">
    <name type="scientific">Pristionchus fissidentatus</name>
    <dbReference type="NCBI Taxonomy" id="1538716"/>
    <lineage>
        <taxon>Eukaryota</taxon>
        <taxon>Metazoa</taxon>
        <taxon>Ecdysozoa</taxon>
        <taxon>Nematoda</taxon>
        <taxon>Chromadorea</taxon>
        <taxon>Rhabditida</taxon>
        <taxon>Rhabditina</taxon>
        <taxon>Diplogasteromorpha</taxon>
        <taxon>Diplogasteroidea</taxon>
        <taxon>Neodiplogasteridae</taxon>
        <taxon>Pristionchus</taxon>
    </lineage>
</organism>
<feature type="non-terminal residue" evidence="1">
    <location>
        <position position="1"/>
    </location>
</feature>
<evidence type="ECO:0000313" key="1">
    <source>
        <dbReference type="EMBL" id="GMT33464.1"/>
    </source>
</evidence>
<sequence>EVTPPAIKYVYADEIFVIPIKLTNHTRRLVSYYFFGHPSFVLPTPRFGFINSAETVEVRLETIRYDADGAGRSEKLHLRWRD</sequence>
<dbReference type="Proteomes" id="UP001432322">
    <property type="component" value="Unassembled WGS sequence"/>
</dbReference>
<keyword evidence="3" id="KW-1185">Reference proteome</keyword>
<name>A0AAV5WRX7_9BILA</name>
<accession>A0AAV5WRX7</accession>
<evidence type="ECO:0000313" key="3">
    <source>
        <dbReference type="Proteomes" id="UP001432322"/>
    </source>
</evidence>
<gene>
    <name evidence="1" type="ORF">PFISCL1PPCAC_24761</name>
    <name evidence="2" type="ORF">PFISCL1PPCAC_29093</name>
</gene>
<comment type="caution">
    <text evidence="1">The sequence shown here is derived from an EMBL/GenBank/DDBJ whole genome shotgun (WGS) entry which is preliminary data.</text>
</comment>
<evidence type="ECO:0008006" key="4">
    <source>
        <dbReference type="Google" id="ProtNLM"/>
    </source>
</evidence>
<feature type="non-terminal residue" evidence="1">
    <location>
        <position position="82"/>
    </location>
</feature>
<dbReference type="EMBL" id="BTSY01000006">
    <property type="protein sequence ID" value="GMT33464.1"/>
    <property type="molecule type" value="Genomic_DNA"/>
</dbReference>
<protein>
    <recommendedName>
        <fullName evidence="4">Major sperm protein</fullName>
    </recommendedName>
</protein>
<reference evidence="1" key="1">
    <citation type="submission" date="2023-10" db="EMBL/GenBank/DDBJ databases">
        <title>Genome assembly of Pristionchus species.</title>
        <authorList>
            <person name="Yoshida K."/>
            <person name="Sommer R.J."/>
        </authorList>
    </citation>
    <scope>NUCLEOTIDE SEQUENCE</scope>
    <source>
        <strain evidence="1">RS5133</strain>
    </source>
</reference>
<proteinExistence type="predicted"/>